<gene>
    <name evidence="1" type="ORF">CUNI_LOCUS273</name>
</gene>
<sequence length="181" mass="20364">GSEEDIEAFYDELDMAVDQCKNCEVTMLLGDFNAKIGSEKVYGIRIGENNRKESHSMYQKINMLTGNITRNSTGCLESKDGDLLMGQSNIINRWTEYIEELYDDNRPDVELQTNNDGPPIMTAKVEDAILHMKKGKAPGPDNISLEEIEALGDFGIKIITKLLNDIYNSGYIPNDRLKSYS</sequence>
<reference evidence="1" key="1">
    <citation type="submission" date="2021-04" db="EMBL/GenBank/DDBJ databases">
        <authorList>
            <consortium name="Molecular Ecology Group"/>
        </authorList>
    </citation>
    <scope>NUCLEOTIDE SEQUENCE</scope>
</reference>
<dbReference type="AlphaFoldDB" id="A0A8S3YGW7"/>
<name>A0A8S3YGW7_9EUPU</name>
<keyword evidence="2" id="KW-1185">Reference proteome</keyword>
<comment type="caution">
    <text evidence="1">The sequence shown here is derived from an EMBL/GenBank/DDBJ whole genome shotgun (WGS) entry which is preliminary data.</text>
</comment>
<protein>
    <recommendedName>
        <fullName evidence="3">Craniofacial development protein 2-like</fullName>
    </recommendedName>
</protein>
<accession>A0A8S3YGW7</accession>
<dbReference type="OrthoDB" id="6122938at2759"/>
<dbReference type="Proteomes" id="UP000678393">
    <property type="component" value="Unassembled WGS sequence"/>
</dbReference>
<evidence type="ECO:0000313" key="2">
    <source>
        <dbReference type="Proteomes" id="UP000678393"/>
    </source>
</evidence>
<evidence type="ECO:0000313" key="1">
    <source>
        <dbReference type="EMBL" id="CAG5114715.1"/>
    </source>
</evidence>
<feature type="non-terminal residue" evidence="1">
    <location>
        <position position="1"/>
    </location>
</feature>
<organism evidence="1 2">
    <name type="scientific">Candidula unifasciata</name>
    <dbReference type="NCBI Taxonomy" id="100452"/>
    <lineage>
        <taxon>Eukaryota</taxon>
        <taxon>Metazoa</taxon>
        <taxon>Spiralia</taxon>
        <taxon>Lophotrochozoa</taxon>
        <taxon>Mollusca</taxon>
        <taxon>Gastropoda</taxon>
        <taxon>Heterobranchia</taxon>
        <taxon>Euthyneura</taxon>
        <taxon>Panpulmonata</taxon>
        <taxon>Eupulmonata</taxon>
        <taxon>Stylommatophora</taxon>
        <taxon>Helicina</taxon>
        <taxon>Helicoidea</taxon>
        <taxon>Geomitridae</taxon>
        <taxon>Candidula</taxon>
    </lineage>
</organism>
<dbReference type="EMBL" id="CAJHNH020000028">
    <property type="protein sequence ID" value="CAG5114715.1"/>
    <property type="molecule type" value="Genomic_DNA"/>
</dbReference>
<evidence type="ECO:0008006" key="3">
    <source>
        <dbReference type="Google" id="ProtNLM"/>
    </source>
</evidence>
<proteinExistence type="predicted"/>